<name>A0A915ELG4_9BILA</name>
<dbReference type="InterPro" id="IPR018159">
    <property type="entry name" value="Spectrin/alpha-actinin"/>
</dbReference>
<keyword evidence="2" id="KW-0677">Repeat</keyword>
<dbReference type="Pfam" id="PF17902">
    <property type="entry name" value="SH3_10"/>
    <property type="match status" value="1"/>
</dbReference>
<dbReference type="GO" id="GO:0042060">
    <property type="term" value="P:wound healing"/>
    <property type="evidence" value="ECO:0007669"/>
    <property type="project" value="TreeGrafter"/>
</dbReference>
<accession>A0A915ELG4</accession>
<dbReference type="InterPro" id="IPR002017">
    <property type="entry name" value="Spectrin_repeat"/>
</dbReference>
<sequence length="261" mass="30455">MLQNYFRQLLHEIEIHEKQFNDVHNQGAALINQRHPAGEVIEVYLRTMQSQWDWLLNLSRCLESHLRDGLNLKSFMEESEQVDQWMTKQIEHLETNYNRSDFSLEEGERWLRELDEIREVIQKYHGMLLSLSDRCAQISPLWQRGERISKNIVVTALCDYKNKDITIRAGDDCTLLDNYDLIHWKIRGVDGVESSVPSVVFRIPPPDLDLRLTSVGYMLKETPKTLCYCQLHNSSIPNDSSSCPQPITARIKGKKKALEEE</sequence>
<dbReference type="Gene3D" id="2.30.30.40">
    <property type="entry name" value="SH3 Domains"/>
    <property type="match status" value="1"/>
</dbReference>
<dbReference type="GO" id="GO:0045104">
    <property type="term" value="P:intermediate filament cytoskeleton organization"/>
    <property type="evidence" value="ECO:0007669"/>
    <property type="project" value="InterPro"/>
</dbReference>
<dbReference type="PANTHER" id="PTHR23169">
    <property type="entry name" value="ENVOPLAKIN"/>
    <property type="match status" value="1"/>
</dbReference>
<evidence type="ECO:0000313" key="5">
    <source>
        <dbReference type="WBParaSite" id="jg7167"/>
    </source>
</evidence>
<dbReference type="Pfam" id="PF00435">
    <property type="entry name" value="Spectrin"/>
    <property type="match status" value="1"/>
</dbReference>
<dbReference type="Gene3D" id="1.20.58.60">
    <property type="match status" value="2"/>
</dbReference>
<evidence type="ECO:0000256" key="2">
    <source>
        <dbReference type="ARBA" id="ARBA00022737"/>
    </source>
</evidence>
<dbReference type="SUPFAM" id="SSF46966">
    <property type="entry name" value="Spectrin repeat"/>
    <property type="match status" value="1"/>
</dbReference>
<keyword evidence="4" id="KW-1185">Reference proteome</keyword>
<feature type="domain" description="Desmoplakin SH3" evidence="3">
    <location>
        <begin position="140"/>
        <end position="204"/>
    </location>
</feature>
<dbReference type="GO" id="GO:0005198">
    <property type="term" value="F:structural molecule activity"/>
    <property type="evidence" value="ECO:0007669"/>
    <property type="project" value="TreeGrafter"/>
</dbReference>
<organism evidence="4 5">
    <name type="scientific">Ditylenchus dipsaci</name>
    <dbReference type="NCBI Taxonomy" id="166011"/>
    <lineage>
        <taxon>Eukaryota</taxon>
        <taxon>Metazoa</taxon>
        <taxon>Ecdysozoa</taxon>
        <taxon>Nematoda</taxon>
        <taxon>Chromadorea</taxon>
        <taxon>Rhabditida</taxon>
        <taxon>Tylenchina</taxon>
        <taxon>Tylenchomorpha</taxon>
        <taxon>Sphaerularioidea</taxon>
        <taxon>Anguinidae</taxon>
        <taxon>Anguininae</taxon>
        <taxon>Ditylenchus</taxon>
    </lineage>
</organism>
<dbReference type="WBParaSite" id="jg7167">
    <property type="protein sequence ID" value="jg7167"/>
    <property type="gene ID" value="jg7167"/>
</dbReference>
<keyword evidence="1" id="KW-0597">Phosphoprotein</keyword>
<proteinExistence type="predicted"/>
<dbReference type="GO" id="GO:0005737">
    <property type="term" value="C:cytoplasm"/>
    <property type="evidence" value="ECO:0007669"/>
    <property type="project" value="TreeGrafter"/>
</dbReference>
<dbReference type="PANTHER" id="PTHR23169:SF23">
    <property type="entry name" value="SHORT STOP, ISOFORM H"/>
    <property type="match status" value="1"/>
</dbReference>
<dbReference type="GO" id="GO:0030056">
    <property type="term" value="C:hemidesmosome"/>
    <property type="evidence" value="ECO:0007669"/>
    <property type="project" value="TreeGrafter"/>
</dbReference>
<protein>
    <submittedName>
        <fullName evidence="5">Desmoplakin SH3 domain-containing protein</fullName>
    </submittedName>
</protein>
<evidence type="ECO:0000259" key="3">
    <source>
        <dbReference type="Pfam" id="PF17902"/>
    </source>
</evidence>
<dbReference type="GO" id="GO:0016020">
    <property type="term" value="C:membrane"/>
    <property type="evidence" value="ECO:0007669"/>
    <property type="project" value="TreeGrafter"/>
</dbReference>
<dbReference type="CDD" id="cd00176">
    <property type="entry name" value="SPEC"/>
    <property type="match status" value="1"/>
</dbReference>
<dbReference type="InterPro" id="IPR043197">
    <property type="entry name" value="Plakin"/>
</dbReference>
<reference evidence="5" key="1">
    <citation type="submission" date="2022-11" db="UniProtKB">
        <authorList>
            <consortium name="WormBaseParasite"/>
        </authorList>
    </citation>
    <scope>IDENTIFICATION</scope>
</reference>
<dbReference type="Proteomes" id="UP000887574">
    <property type="component" value="Unplaced"/>
</dbReference>
<evidence type="ECO:0000256" key="1">
    <source>
        <dbReference type="ARBA" id="ARBA00022553"/>
    </source>
</evidence>
<dbReference type="GO" id="GO:0031122">
    <property type="term" value="P:cytoplasmic microtubule organization"/>
    <property type="evidence" value="ECO:0007669"/>
    <property type="project" value="TreeGrafter"/>
</dbReference>
<dbReference type="AlphaFoldDB" id="A0A915ELG4"/>
<evidence type="ECO:0000313" key="4">
    <source>
        <dbReference type="Proteomes" id="UP000887574"/>
    </source>
</evidence>
<dbReference type="Pfam" id="PF21019">
    <property type="entry name" value="Spectrin_3"/>
    <property type="match status" value="1"/>
</dbReference>
<dbReference type="GO" id="GO:0005882">
    <property type="term" value="C:intermediate filament"/>
    <property type="evidence" value="ECO:0007669"/>
    <property type="project" value="TreeGrafter"/>
</dbReference>
<dbReference type="InterPro" id="IPR041615">
    <property type="entry name" value="Desmoplakin_SH3"/>
</dbReference>